<dbReference type="PANTHER" id="PTHR33321:SF12">
    <property type="entry name" value="PLANT BASIC SECRETORY PROTEIN (BSP) FAMILY PROTEIN"/>
    <property type="match status" value="1"/>
</dbReference>
<keyword evidence="3" id="KW-1185">Reference proteome</keyword>
<organism evidence="2 3">
    <name type="scientific">Pedobacter yonginense</name>
    <dbReference type="NCBI Taxonomy" id="651869"/>
    <lineage>
        <taxon>Bacteria</taxon>
        <taxon>Pseudomonadati</taxon>
        <taxon>Bacteroidota</taxon>
        <taxon>Sphingobacteriia</taxon>
        <taxon>Sphingobacteriales</taxon>
        <taxon>Sphingobacteriaceae</taxon>
        <taxon>Pedobacter</taxon>
    </lineage>
</organism>
<evidence type="ECO:0000313" key="3">
    <source>
        <dbReference type="Proteomes" id="UP000245379"/>
    </source>
</evidence>
<dbReference type="OrthoDB" id="211588at2"/>
<gene>
    <name evidence="2" type="ORF">DHW03_12810</name>
</gene>
<dbReference type="Proteomes" id="UP000245379">
    <property type="component" value="Unassembled WGS sequence"/>
</dbReference>
<sequence length="227" mass="26022">MKKIIFSCVLATFAWLPFKSVKAQETIKKNGYTLSFESNFAGLDPQLKKRLIKTFFEVYPKLAKEYNPSTMKQVKFFVDTNYKGVAATSDGKVTFSSIWMINHPEDIDVVTHEVMHIVQDYGRSVGPGWLTEGIADYARYKFGVDNAGADWTLPELKPEHSYKNSYRITARFFAWIEKYIKPGTIKAVDDSLRDHTYTAAIWTKLTGKNLDELWSDYVSNPSLEKSK</sequence>
<dbReference type="EMBL" id="QGNZ01000003">
    <property type="protein sequence ID" value="PWS26901.1"/>
    <property type="molecule type" value="Genomic_DNA"/>
</dbReference>
<name>A0A317EJ72_9SPHI</name>
<dbReference type="InterPro" id="IPR007541">
    <property type="entry name" value="Uncharacterised_BSP"/>
</dbReference>
<feature type="signal peptide" evidence="1">
    <location>
        <begin position="1"/>
        <end position="23"/>
    </location>
</feature>
<evidence type="ECO:0000313" key="2">
    <source>
        <dbReference type="EMBL" id="PWS26901.1"/>
    </source>
</evidence>
<feature type="chain" id="PRO_5016401011" evidence="1">
    <location>
        <begin position="24"/>
        <end position="227"/>
    </location>
</feature>
<keyword evidence="1" id="KW-0732">Signal</keyword>
<proteinExistence type="predicted"/>
<dbReference type="Pfam" id="PF04450">
    <property type="entry name" value="BSP"/>
    <property type="match status" value="1"/>
</dbReference>
<evidence type="ECO:0000256" key="1">
    <source>
        <dbReference type="SAM" id="SignalP"/>
    </source>
</evidence>
<comment type="caution">
    <text evidence="2">The sequence shown here is derived from an EMBL/GenBank/DDBJ whole genome shotgun (WGS) entry which is preliminary data.</text>
</comment>
<dbReference type="PANTHER" id="PTHR33321">
    <property type="match status" value="1"/>
</dbReference>
<dbReference type="AlphaFoldDB" id="A0A317EJ72"/>
<reference evidence="2 3" key="1">
    <citation type="submission" date="2018-05" db="EMBL/GenBank/DDBJ databases">
        <title>Pedobacter paludis sp. nov., isolated from wetland soil.</title>
        <authorList>
            <person name="Zhang Y."/>
            <person name="Wang G."/>
        </authorList>
    </citation>
    <scope>NUCLEOTIDE SEQUENCE [LARGE SCALE GENOMIC DNA]</scope>
    <source>
        <strain evidence="2 3">KCTC22721</strain>
    </source>
</reference>
<dbReference type="RefSeq" id="WP_109926247.1">
    <property type="nucleotide sequence ID" value="NZ_QGNZ01000003.1"/>
</dbReference>
<accession>A0A317EJ72</accession>
<protein>
    <submittedName>
        <fullName evidence="2">Secretory protein</fullName>
    </submittedName>
</protein>